<dbReference type="AlphaFoldDB" id="A0AAV4UDN6"/>
<gene>
    <name evidence="1" type="ORF">CEXT_755051</name>
</gene>
<keyword evidence="2" id="KW-1185">Reference proteome</keyword>
<dbReference type="Proteomes" id="UP001054945">
    <property type="component" value="Unassembled WGS sequence"/>
</dbReference>
<organism evidence="1 2">
    <name type="scientific">Caerostris extrusa</name>
    <name type="common">Bark spider</name>
    <name type="synonym">Caerostris bankana</name>
    <dbReference type="NCBI Taxonomy" id="172846"/>
    <lineage>
        <taxon>Eukaryota</taxon>
        <taxon>Metazoa</taxon>
        <taxon>Ecdysozoa</taxon>
        <taxon>Arthropoda</taxon>
        <taxon>Chelicerata</taxon>
        <taxon>Arachnida</taxon>
        <taxon>Araneae</taxon>
        <taxon>Araneomorphae</taxon>
        <taxon>Entelegynae</taxon>
        <taxon>Araneoidea</taxon>
        <taxon>Araneidae</taxon>
        <taxon>Caerostris</taxon>
    </lineage>
</organism>
<evidence type="ECO:0000313" key="2">
    <source>
        <dbReference type="Proteomes" id="UP001054945"/>
    </source>
</evidence>
<name>A0AAV4UDN6_CAEEX</name>
<reference evidence="1 2" key="1">
    <citation type="submission" date="2021-06" db="EMBL/GenBank/DDBJ databases">
        <title>Caerostris extrusa draft genome.</title>
        <authorList>
            <person name="Kono N."/>
            <person name="Arakawa K."/>
        </authorList>
    </citation>
    <scope>NUCLEOTIDE SEQUENCE [LARGE SCALE GENOMIC DNA]</scope>
</reference>
<proteinExistence type="predicted"/>
<comment type="caution">
    <text evidence="1">The sequence shown here is derived from an EMBL/GenBank/DDBJ whole genome shotgun (WGS) entry which is preliminary data.</text>
</comment>
<dbReference type="EMBL" id="BPLR01012660">
    <property type="protein sequence ID" value="GIY55620.1"/>
    <property type="molecule type" value="Genomic_DNA"/>
</dbReference>
<accession>A0AAV4UDN6</accession>
<evidence type="ECO:0000313" key="1">
    <source>
        <dbReference type="EMBL" id="GIY55620.1"/>
    </source>
</evidence>
<protein>
    <submittedName>
        <fullName evidence="1">Uncharacterized protein</fullName>
    </submittedName>
</protein>
<sequence length="86" mass="9905">MADELFGSRMAEIFYSDHISVTERIRSQAQFLAGLWEAADRLRLESRRQPRILKTVAANPNTTVGRRRGLHHVKINTLPELRHKIG</sequence>